<proteinExistence type="predicted"/>
<dbReference type="OrthoDB" id="9812498at2"/>
<protein>
    <submittedName>
        <fullName evidence="4">DUF4175 family protein</fullName>
    </submittedName>
</protein>
<name>A0A5C4SRK8_9FLAO</name>
<evidence type="ECO:0000256" key="1">
    <source>
        <dbReference type="SAM" id="Coils"/>
    </source>
</evidence>
<dbReference type="AlphaFoldDB" id="A0A5C4SRK8"/>
<feature type="compositionally biased region" description="Basic and acidic residues" evidence="2">
    <location>
        <begin position="707"/>
        <end position="726"/>
    </location>
</feature>
<feature type="transmembrane region" description="Helical" evidence="3">
    <location>
        <begin position="26"/>
        <end position="51"/>
    </location>
</feature>
<accession>A0A5C4SRK8</accession>
<feature type="coiled-coil region" evidence="1">
    <location>
        <begin position="578"/>
        <end position="701"/>
    </location>
</feature>
<evidence type="ECO:0000313" key="4">
    <source>
        <dbReference type="EMBL" id="TNJ47066.1"/>
    </source>
</evidence>
<gene>
    <name evidence="4" type="ORF">FGF67_00660</name>
</gene>
<feature type="compositionally biased region" description="Basic and acidic residues" evidence="2">
    <location>
        <begin position="967"/>
        <end position="982"/>
    </location>
</feature>
<keyword evidence="1" id="KW-0175">Coiled coil</keyword>
<evidence type="ECO:0000256" key="3">
    <source>
        <dbReference type="SAM" id="Phobius"/>
    </source>
</evidence>
<feature type="coiled-coil region" evidence="1">
    <location>
        <begin position="487"/>
        <end position="517"/>
    </location>
</feature>
<feature type="region of interest" description="Disordered" evidence="2">
    <location>
        <begin position="1064"/>
        <end position="1083"/>
    </location>
</feature>
<keyword evidence="3" id="KW-0812">Transmembrane</keyword>
<evidence type="ECO:0000313" key="5">
    <source>
        <dbReference type="Proteomes" id="UP000308713"/>
    </source>
</evidence>
<feature type="transmembrane region" description="Helical" evidence="3">
    <location>
        <begin position="57"/>
        <end position="75"/>
    </location>
</feature>
<reference evidence="4 5" key="1">
    <citation type="submission" date="2019-05" db="EMBL/GenBank/DDBJ databases">
        <title>Tamlana fucoidanivorans sp. nov., isolated from the surface of algae collected from Fujian province in China.</title>
        <authorList>
            <person name="Li J."/>
        </authorList>
    </citation>
    <scope>NUCLEOTIDE SEQUENCE [LARGE SCALE GENOMIC DNA]</scope>
    <source>
        <strain evidence="4 5">CW2-9</strain>
    </source>
</reference>
<keyword evidence="5" id="KW-1185">Reference proteome</keyword>
<dbReference type="EMBL" id="VDCS01000001">
    <property type="protein sequence ID" value="TNJ47066.1"/>
    <property type="molecule type" value="Genomic_DNA"/>
</dbReference>
<keyword evidence="3" id="KW-0472">Membrane</keyword>
<dbReference type="Proteomes" id="UP000308713">
    <property type="component" value="Unassembled WGS sequence"/>
</dbReference>
<feature type="transmembrane region" description="Helical" evidence="3">
    <location>
        <begin position="155"/>
        <end position="175"/>
    </location>
</feature>
<sequence>MSHFEIIQQKLEAFIRRYYTNELLRGGILFFAMGLLYLLVTLFIEYVFWMGTLARTLLFWIFIVVELALLTKFIFIPLAKLLRLKQGIDYIEASKLIGKHFPEVNDKLLNVLQLSAEQEHSELLLASIEQKSSALTPIPFKLAVNFKSNLSYLKYAAIPVVIILASLVFGNLSWFKDSYERVTHYKTAYEPPAPFQFFIDNNDLKAIENQDFRLLVRTIGEVSPENAKISYNDETYYLQQLGVGVFEYVFAKPKANIRFQLVGNTIVSKPYILEVVATPSIIDFEMQIDYPSYTLKPDEVVTSTGNATVPEGSQIKWILKTKATEEVVMLTQDTISFKKEKEDLFTTSKKVLKDFAYSLSTSNENLKDFEKLDFTINSIKDEHPEISLRMTIDSTNHQSLYFYGQVSDDYGLSKLQLVYYPQGTEAEKEKDIIPLTKANIQDFISVFPNNLNIEPGIPYELYFQVFDNDQVNGHKSVKSNIYTYRKLTKEEEERKNLKEQEKSIEQLSKSLNKFDEQEEKRIEVTQTQKEKSNLNFNDKGKLKSFLKRQKEQDEMMKEFNKNFQKRLEEFEKEHIKNDQFTEDLKKRLEENEKKLEQDEKLLKEIEKIQEKIGKEELINKLDELGKQNKNKKRSLEQLLELTKRFYVEQKLEKLKRDLDNLSEAQESLSSKDQKENTKETQDNLNKNYNHILEELNQLEKSSKQLKKPIDIPRDQLDENEVKKDQESASDFLEELEEQDTQELKNERFKKAQKQQRNAAIKMKELSKKMQKSMQASGGEQIQEDMEMLRQVLDNVVLFSFNQEALMNKFKQVDPEHNELGKYLKKQNSLREHFEYIDDSLFALSLRQPKLSEEVNKEITEVYYNIDKVLQVMADGQMYQGISSQQFTVTAANNLADILSDILDNMQESLSMSEGQGGQGDMQLPDIIMSQEELNKMMEEGMKQGQSKGDQTPDKGKQGNNTENNEEGESKGEKKNGSNKVDEEGYEEGQEALIYEIYKQQQELKEALRKRMVKEGFKGNSEALIRRMEHIEMDLLNNGITNETLNKMLDLKHQLLKLERAVLEQGEDDSRESNTNKKVFQSQDNDDIERAKQYFESTEILNRQSLPLHSNYKEKVKAYFKNGND</sequence>
<evidence type="ECO:0000256" key="2">
    <source>
        <dbReference type="SAM" id="MobiDB-lite"/>
    </source>
</evidence>
<feature type="region of interest" description="Disordered" evidence="2">
    <location>
        <begin position="939"/>
        <end position="984"/>
    </location>
</feature>
<keyword evidence="3" id="KW-1133">Transmembrane helix</keyword>
<organism evidence="4 5">
    <name type="scientific">Allotamlana fucoidanivorans</name>
    <dbReference type="NCBI Taxonomy" id="2583814"/>
    <lineage>
        <taxon>Bacteria</taxon>
        <taxon>Pseudomonadati</taxon>
        <taxon>Bacteroidota</taxon>
        <taxon>Flavobacteriia</taxon>
        <taxon>Flavobacteriales</taxon>
        <taxon>Flavobacteriaceae</taxon>
        <taxon>Allotamlana</taxon>
    </lineage>
</organism>
<comment type="caution">
    <text evidence="4">The sequence shown here is derived from an EMBL/GenBank/DDBJ whole genome shotgun (WGS) entry which is preliminary data.</text>
</comment>
<feature type="region of interest" description="Disordered" evidence="2">
    <location>
        <begin position="703"/>
        <end position="727"/>
    </location>
</feature>
<dbReference type="RefSeq" id="WP_139694528.1">
    <property type="nucleotide sequence ID" value="NZ_CP074074.1"/>
</dbReference>